<accession>A0A0C9ZFE4</accession>
<keyword evidence="1" id="KW-0472">Membrane</keyword>
<dbReference type="Proteomes" id="UP000054018">
    <property type="component" value="Unassembled WGS sequence"/>
</dbReference>
<feature type="transmembrane region" description="Helical" evidence="1">
    <location>
        <begin position="19"/>
        <end position="38"/>
    </location>
</feature>
<keyword evidence="1" id="KW-0812">Transmembrane</keyword>
<evidence type="ECO:0000313" key="2">
    <source>
        <dbReference type="EMBL" id="KIK24664.1"/>
    </source>
</evidence>
<sequence length="93" mass="10277">MIVYGIAGSSAHMRLVRGLLLAISAGMFIYAACVEILAADFGRSGEVGGKESVSLWEACSWVLGRVLRRRIRDNLRRWRYYLPQSQAGDDSVG</sequence>
<gene>
    <name evidence="2" type="ORF">PISMIDRAFT_678049</name>
</gene>
<proteinExistence type="predicted"/>
<organism evidence="2 3">
    <name type="scientific">Pisolithus microcarpus 441</name>
    <dbReference type="NCBI Taxonomy" id="765257"/>
    <lineage>
        <taxon>Eukaryota</taxon>
        <taxon>Fungi</taxon>
        <taxon>Dikarya</taxon>
        <taxon>Basidiomycota</taxon>
        <taxon>Agaricomycotina</taxon>
        <taxon>Agaricomycetes</taxon>
        <taxon>Agaricomycetidae</taxon>
        <taxon>Boletales</taxon>
        <taxon>Sclerodermatineae</taxon>
        <taxon>Pisolithaceae</taxon>
        <taxon>Pisolithus</taxon>
    </lineage>
</organism>
<evidence type="ECO:0000313" key="3">
    <source>
        <dbReference type="Proteomes" id="UP000054018"/>
    </source>
</evidence>
<reference evidence="2 3" key="1">
    <citation type="submission" date="2014-04" db="EMBL/GenBank/DDBJ databases">
        <authorList>
            <consortium name="DOE Joint Genome Institute"/>
            <person name="Kuo A."/>
            <person name="Kohler A."/>
            <person name="Costa M.D."/>
            <person name="Nagy L.G."/>
            <person name="Floudas D."/>
            <person name="Copeland A."/>
            <person name="Barry K.W."/>
            <person name="Cichocki N."/>
            <person name="Veneault-Fourrey C."/>
            <person name="LaButti K."/>
            <person name="Lindquist E.A."/>
            <person name="Lipzen A."/>
            <person name="Lundell T."/>
            <person name="Morin E."/>
            <person name="Murat C."/>
            <person name="Sun H."/>
            <person name="Tunlid A."/>
            <person name="Henrissat B."/>
            <person name="Grigoriev I.V."/>
            <person name="Hibbett D.S."/>
            <person name="Martin F."/>
            <person name="Nordberg H.P."/>
            <person name="Cantor M.N."/>
            <person name="Hua S.X."/>
        </authorList>
    </citation>
    <scope>NUCLEOTIDE SEQUENCE [LARGE SCALE GENOMIC DNA]</scope>
    <source>
        <strain evidence="2 3">441</strain>
    </source>
</reference>
<reference evidence="3" key="2">
    <citation type="submission" date="2015-01" db="EMBL/GenBank/DDBJ databases">
        <title>Evolutionary Origins and Diversification of the Mycorrhizal Mutualists.</title>
        <authorList>
            <consortium name="DOE Joint Genome Institute"/>
            <consortium name="Mycorrhizal Genomics Consortium"/>
            <person name="Kohler A."/>
            <person name="Kuo A."/>
            <person name="Nagy L.G."/>
            <person name="Floudas D."/>
            <person name="Copeland A."/>
            <person name="Barry K.W."/>
            <person name="Cichocki N."/>
            <person name="Veneault-Fourrey C."/>
            <person name="LaButti K."/>
            <person name="Lindquist E.A."/>
            <person name="Lipzen A."/>
            <person name="Lundell T."/>
            <person name="Morin E."/>
            <person name="Murat C."/>
            <person name="Riley R."/>
            <person name="Ohm R."/>
            <person name="Sun H."/>
            <person name="Tunlid A."/>
            <person name="Henrissat B."/>
            <person name="Grigoriev I.V."/>
            <person name="Hibbett D.S."/>
            <person name="Martin F."/>
        </authorList>
    </citation>
    <scope>NUCLEOTIDE SEQUENCE [LARGE SCALE GENOMIC DNA]</scope>
    <source>
        <strain evidence="3">441</strain>
    </source>
</reference>
<dbReference type="AlphaFoldDB" id="A0A0C9ZFE4"/>
<dbReference type="OrthoDB" id="448280at2759"/>
<dbReference type="EMBL" id="KN833714">
    <property type="protein sequence ID" value="KIK24664.1"/>
    <property type="molecule type" value="Genomic_DNA"/>
</dbReference>
<dbReference type="HOGENOM" id="CLU_2400529_0_0_1"/>
<name>A0A0C9ZFE4_9AGAM</name>
<keyword evidence="3" id="KW-1185">Reference proteome</keyword>
<evidence type="ECO:0000256" key="1">
    <source>
        <dbReference type="SAM" id="Phobius"/>
    </source>
</evidence>
<protein>
    <submittedName>
        <fullName evidence="2">Unplaced genomic scaffold scaffold_30, whole genome shotgun sequence</fullName>
    </submittedName>
</protein>
<keyword evidence="1" id="KW-1133">Transmembrane helix</keyword>